<dbReference type="RefSeq" id="WP_044501259.1">
    <property type="nucleotide sequence ID" value="NZ_LK391969.1"/>
</dbReference>
<dbReference type="OrthoDB" id="9805462at2"/>
<evidence type="ECO:0000256" key="4">
    <source>
        <dbReference type="SAM" id="MobiDB-lite"/>
    </source>
</evidence>
<dbReference type="GO" id="GO:0005829">
    <property type="term" value="C:cytosol"/>
    <property type="evidence" value="ECO:0007669"/>
    <property type="project" value="TreeGrafter"/>
</dbReference>
<reference evidence="5" key="1">
    <citation type="submission" date="2014-07" db="EMBL/GenBank/DDBJ databases">
        <authorList>
            <person name="Urmite Genomes Urmite Genomes"/>
        </authorList>
    </citation>
    <scope>NUCLEOTIDE SEQUENCE</scope>
    <source>
        <strain evidence="5">12M76_air</strain>
    </source>
</reference>
<proteinExistence type="inferred from homology"/>
<keyword evidence="2 3" id="KW-0694">RNA-binding</keyword>
<dbReference type="Gene3D" id="2.40.280.10">
    <property type="match status" value="1"/>
</dbReference>
<dbReference type="InterPro" id="IPR000037">
    <property type="entry name" value="SsrA-bd_prot"/>
</dbReference>
<protein>
    <recommendedName>
        <fullName evidence="3">SsrA-binding protein</fullName>
    </recommendedName>
    <alternativeName>
        <fullName evidence="3">Small protein B</fullName>
    </alternativeName>
</protein>
<dbReference type="AlphaFoldDB" id="A0A078MKE5"/>
<dbReference type="PROSITE" id="PS01317">
    <property type="entry name" value="SSRP"/>
    <property type="match status" value="1"/>
</dbReference>
<comment type="subcellular location">
    <subcellularLocation>
        <location evidence="3">Cytoplasm</location>
    </subcellularLocation>
    <text evidence="3">The tmRNA-SmpB complex associates with stalled 70S ribosomes.</text>
</comment>
<dbReference type="EMBL" id="LK391969">
    <property type="protein sequence ID" value="CEF28065.1"/>
    <property type="molecule type" value="Genomic_DNA"/>
</dbReference>
<evidence type="ECO:0000256" key="3">
    <source>
        <dbReference type="HAMAP-Rule" id="MF_00023"/>
    </source>
</evidence>
<dbReference type="NCBIfam" id="TIGR00086">
    <property type="entry name" value="smpB"/>
    <property type="match status" value="1"/>
</dbReference>
<dbReference type="SUPFAM" id="SSF74982">
    <property type="entry name" value="Small protein B (SmpB)"/>
    <property type="match status" value="1"/>
</dbReference>
<name>A0A078MKE5_9PSED</name>
<evidence type="ECO:0000256" key="2">
    <source>
        <dbReference type="ARBA" id="ARBA00022884"/>
    </source>
</evidence>
<sequence length="160" mass="18349">MSKQKKPQANGGTIALNKRAKHEYFVEQRFEAGIALSGWEVKSLRAGKAQLVDSYVLLKDGEAYLFGAHITPLLTASTHVIADPTRTRKLLLHSKELDKIIAGVEQKGYSCVPMALYWKKHLVKCEIALVKGKKDYDKRETEKNRDWDREKQRLVRENNR</sequence>
<dbReference type="HAMAP" id="MF_00023">
    <property type="entry name" value="SmpB"/>
    <property type="match status" value="1"/>
</dbReference>
<organism evidence="5">
    <name type="scientific">Pseudomonas saudimassiliensis</name>
    <dbReference type="NCBI Taxonomy" id="1461581"/>
    <lineage>
        <taxon>Bacteria</taxon>
        <taxon>Pseudomonadati</taxon>
        <taxon>Pseudomonadota</taxon>
        <taxon>Gammaproteobacteria</taxon>
        <taxon>Pseudomonadales</taxon>
        <taxon>Pseudomonadaceae</taxon>
        <taxon>Pseudomonas</taxon>
    </lineage>
</organism>
<evidence type="ECO:0000313" key="5">
    <source>
        <dbReference type="EMBL" id="CEA06735.1"/>
    </source>
</evidence>
<gene>
    <name evidence="3 5" type="primary">smpB</name>
    <name evidence="5" type="ORF">BN1049_03048</name>
</gene>
<dbReference type="EMBL" id="LM997413">
    <property type="protein sequence ID" value="CEA06735.1"/>
    <property type="molecule type" value="Genomic_DNA"/>
</dbReference>
<dbReference type="PANTHER" id="PTHR30308">
    <property type="entry name" value="TMRNA-BINDING COMPONENT OF TRANS-TRANSLATION TAGGING COMPLEX"/>
    <property type="match status" value="1"/>
</dbReference>
<dbReference type="CDD" id="cd09294">
    <property type="entry name" value="SmpB"/>
    <property type="match status" value="1"/>
</dbReference>
<dbReference type="GO" id="GO:0070930">
    <property type="term" value="P:trans-translation-dependent protein tagging"/>
    <property type="evidence" value="ECO:0007669"/>
    <property type="project" value="TreeGrafter"/>
</dbReference>
<dbReference type="InterPro" id="IPR020081">
    <property type="entry name" value="SsrA-bd_prot_CS"/>
</dbReference>
<dbReference type="GO" id="GO:0070929">
    <property type="term" value="P:trans-translation"/>
    <property type="evidence" value="ECO:0007669"/>
    <property type="project" value="UniProtKB-UniRule"/>
</dbReference>
<dbReference type="InterPro" id="IPR023620">
    <property type="entry name" value="SmpB"/>
</dbReference>
<comment type="function">
    <text evidence="3">Required for rescue of stalled ribosomes mediated by trans-translation. Binds to transfer-messenger RNA (tmRNA), required for stable association of tmRNA with ribosomes. tmRNA and SmpB together mimic tRNA shape, replacing the anticodon stem-loop with SmpB. tmRNA is encoded by the ssrA gene; the 2 termini fold to resemble tRNA(Ala) and it encodes a 'tag peptide', a short internal open reading frame. During trans-translation Ala-aminoacylated tmRNA acts like a tRNA, entering the A-site of stalled ribosomes, displacing the stalled mRNA. The ribosome then switches to translate the ORF on the tmRNA; the nascent peptide is terminated with the 'tag peptide' encoded by the tmRNA and targeted for degradation. The ribosome is freed to recommence translation, which seems to be the essential function of trans-translation.</text>
</comment>
<accession>A0A078MKE5</accession>
<dbReference type="Pfam" id="PF01668">
    <property type="entry name" value="SmpB"/>
    <property type="match status" value="1"/>
</dbReference>
<dbReference type="PANTHER" id="PTHR30308:SF2">
    <property type="entry name" value="SSRA-BINDING PROTEIN"/>
    <property type="match status" value="1"/>
</dbReference>
<dbReference type="PATRIC" id="fig|1461581.3.peg.2984"/>
<comment type="similarity">
    <text evidence="3">Belongs to the SmpB family.</text>
</comment>
<keyword evidence="1 3" id="KW-0963">Cytoplasm</keyword>
<feature type="region of interest" description="Disordered" evidence="4">
    <location>
        <begin position="140"/>
        <end position="160"/>
    </location>
</feature>
<dbReference type="GO" id="GO:0003723">
    <property type="term" value="F:RNA binding"/>
    <property type="evidence" value="ECO:0007669"/>
    <property type="project" value="UniProtKB-UniRule"/>
</dbReference>
<evidence type="ECO:0000256" key="1">
    <source>
        <dbReference type="ARBA" id="ARBA00022490"/>
    </source>
</evidence>
<dbReference type="NCBIfam" id="NF003843">
    <property type="entry name" value="PRK05422.1"/>
    <property type="match status" value="1"/>
</dbReference>